<evidence type="ECO:0000313" key="3">
    <source>
        <dbReference type="Proteomes" id="UP000248817"/>
    </source>
</evidence>
<accession>A0A2V5J5N8</accession>
<dbReference type="EMBL" id="KZ825487">
    <property type="protein sequence ID" value="PYI33047.1"/>
    <property type="molecule type" value="Genomic_DNA"/>
</dbReference>
<feature type="compositionally biased region" description="Polar residues" evidence="1">
    <location>
        <begin position="152"/>
        <end position="165"/>
    </location>
</feature>
<name>A0A2V5J5N8_9EURO</name>
<organism evidence="2 3">
    <name type="scientific">Aspergillus indologenus CBS 114.80</name>
    <dbReference type="NCBI Taxonomy" id="1450541"/>
    <lineage>
        <taxon>Eukaryota</taxon>
        <taxon>Fungi</taxon>
        <taxon>Dikarya</taxon>
        <taxon>Ascomycota</taxon>
        <taxon>Pezizomycotina</taxon>
        <taxon>Eurotiomycetes</taxon>
        <taxon>Eurotiomycetidae</taxon>
        <taxon>Eurotiales</taxon>
        <taxon>Aspergillaceae</taxon>
        <taxon>Aspergillus</taxon>
        <taxon>Aspergillus subgen. Circumdati</taxon>
    </lineage>
</organism>
<protein>
    <submittedName>
        <fullName evidence="2">Uncharacterized protein</fullName>
    </submittedName>
</protein>
<feature type="compositionally biased region" description="Basic and acidic residues" evidence="1">
    <location>
        <begin position="127"/>
        <end position="149"/>
    </location>
</feature>
<evidence type="ECO:0000256" key="1">
    <source>
        <dbReference type="SAM" id="MobiDB-lite"/>
    </source>
</evidence>
<reference evidence="2 3" key="1">
    <citation type="submission" date="2018-02" db="EMBL/GenBank/DDBJ databases">
        <title>The genomes of Aspergillus section Nigri reveals drivers in fungal speciation.</title>
        <authorList>
            <consortium name="DOE Joint Genome Institute"/>
            <person name="Vesth T.C."/>
            <person name="Nybo J."/>
            <person name="Theobald S."/>
            <person name="Brandl J."/>
            <person name="Frisvad J.C."/>
            <person name="Nielsen K.F."/>
            <person name="Lyhne E.K."/>
            <person name="Kogle M.E."/>
            <person name="Kuo A."/>
            <person name="Riley R."/>
            <person name="Clum A."/>
            <person name="Nolan M."/>
            <person name="Lipzen A."/>
            <person name="Salamov A."/>
            <person name="Henrissat B."/>
            <person name="Wiebenga A."/>
            <person name="De vries R.P."/>
            <person name="Grigoriev I.V."/>
            <person name="Mortensen U.H."/>
            <person name="Andersen M.R."/>
            <person name="Baker S.E."/>
        </authorList>
    </citation>
    <scope>NUCLEOTIDE SEQUENCE [LARGE SCALE GENOMIC DNA]</scope>
    <source>
        <strain evidence="2 3">CBS 114.80</strain>
    </source>
</reference>
<dbReference type="AlphaFoldDB" id="A0A2V5J5N8"/>
<proteinExistence type="predicted"/>
<feature type="compositionally biased region" description="Polar residues" evidence="1">
    <location>
        <begin position="113"/>
        <end position="126"/>
    </location>
</feature>
<gene>
    <name evidence="2" type="ORF">BP00DRAFT_136370</name>
</gene>
<dbReference type="Proteomes" id="UP000248817">
    <property type="component" value="Unassembled WGS sequence"/>
</dbReference>
<evidence type="ECO:0000313" key="2">
    <source>
        <dbReference type="EMBL" id="PYI33047.1"/>
    </source>
</evidence>
<keyword evidence="3" id="KW-1185">Reference proteome</keyword>
<feature type="region of interest" description="Disordered" evidence="1">
    <location>
        <begin position="1"/>
        <end position="199"/>
    </location>
</feature>
<feature type="compositionally biased region" description="Basic and acidic residues" evidence="1">
    <location>
        <begin position="16"/>
        <end position="25"/>
    </location>
</feature>
<feature type="compositionally biased region" description="Low complexity" evidence="1">
    <location>
        <begin position="74"/>
        <end position="88"/>
    </location>
</feature>
<sequence length="199" mass="21353">MATERVKNSNTPTIHESARAVEADAKNPSIDGALPLAKRNGTFKEATNEGQSNDESKSGAHRKAGDGMNFSGESQQSDQTTTTTTASTEKPSDERQSEQQSTGAKRQRREHTSSSMQADAENSSSEHALESPPKKQKTKEQHVAVKDEVSAPSVTKSSQPANGPKSSAGRPKKRKDAPKRDIPTDGIGSRTRSRTKIAL</sequence>